<dbReference type="InterPro" id="IPR028082">
    <property type="entry name" value="Peripla_BP_I"/>
</dbReference>
<dbReference type="Gene3D" id="3.40.50.2300">
    <property type="match status" value="2"/>
</dbReference>
<dbReference type="InterPro" id="IPR025997">
    <property type="entry name" value="SBP_2_dom"/>
</dbReference>
<feature type="domain" description="Periplasmic binding protein" evidence="3">
    <location>
        <begin position="33"/>
        <end position="294"/>
    </location>
</feature>
<dbReference type="EMBL" id="DF820470">
    <property type="protein sequence ID" value="GAK59475.1"/>
    <property type="molecule type" value="Genomic_DNA"/>
</dbReference>
<dbReference type="GO" id="GO:0030246">
    <property type="term" value="F:carbohydrate binding"/>
    <property type="evidence" value="ECO:0007669"/>
    <property type="project" value="TreeGrafter"/>
</dbReference>
<protein>
    <submittedName>
        <fullName evidence="4">D-xylose transporter subunit XylF</fullName>
    </submittedName>
</protein>
<evidence type="ECO:0000256" key="1">
    <source>
        <dbReference type="ARBA" id="ARBA00004196"/>
    </source>
</evidence>
<reference evidence="4" key="1">
    <citation type="journal article" date="2015" name="PeerJ">
        <title>First genomic representation of candidate bacterial phylum KSB3 points to enhanced environmental sensing as a trigger of wastewater bulking.</title>
        <authorList>
            <person name="Sekiguchi Y."/>
            <person name="Ohashi A."/>
            <person name="Parks D.H."/>
            <person name="Yamauchi T."/>
            <person name="Tyson G.W."/>
            <person name="Hugenholtz P."/>
        </authorList>
    </citation>
    <scope>NUCLEOTIDE SEQUENCE [LARGE SCALE GENOMIC DNA]</scope>
</reference>
<evidence type="ECO:0000256" key="2">
    <source>
        <dbReference type="ARBA" id="ARBA00022729"/>
    </source>
</evidence>
<comment type="subcellular location">
    <subcellularLocation>
        <location evidence="1">Cell envelope</location>
    </subcellularLocation>
</comment>
<dbReference type="AlphaFoldDB" id="A0A081C4H0"/>
<evidence type="ECO:0000313" key="4">
    <source>
        <dbReference type="EMBL" id="GAK59475.1"/>
    </source>
</evidence>
<gene>
    <name evidence="4" type="ORF">U27_06460</name>
</gene>
<evidence type="ECO:0000313" key="5">
    <source>
        <dbReference type="Proteomes" id="UP000030661"/>
    </source>
</evidence>
<keyword evidence="2" id="KW-0732">Signal</keyword>
<name>A0A081C4H0_VECG1</name>
<keyword evidence="5" id="KW-1185">Reference proteome</keyword>
<organism evidence="4">
    <name type="scientific">Vecturithrix granuli</name>
    <dbReference type="NCBI Taxonomy" id="1499967"/>
    <lineage>
        <taxon>Bacteria</taxon>
        <taxon>Candidatus Moduliflexota</taxon>
        <taxon>Candidatus Vecturitrichia</taxon>
        <taxon>Candidatus Vecturitrichales</taxon>
        <taxon>Candidatus Vecturitrichaceae</taxon>
        <taxon>Candidatus Vecturithrix</taxon>
    </lineage>
</organism>
<accession>A0A081C4H0</accession>
<dbReference type="Proteomes" id="UP000030661">
    <property type="component" value="Unassembled WGS sequence"/>
</dbReference>
<dbReference type="STRING" id="1499967.U27_06460"/>
<dbReference type="HOGENOM" id="CLU_037628_13_3_0"/>
<dbReference type="GO" id="GO:0030288">
    <property type="term" value="C:outer membrane-bounded periplasmic space"/>
    <property type="evidence" value="ECO:0007669"/>
    <property type="project" value="TreeGrafter"/>
</dbReference>
<dbReference type="InterPro" id="IPR050555">
    <property type="entry name" value="Bact_Solute-Bind_Prot2"/>
</dbReference>
<evidence type="ECO:0000259" key="3">
    <source>
        <dbReference type="Pfam" id="PF13407"/>
    </source>
</evidence>
<dbReference type="SUPFAM" id="SSF53822">
    <property type="entry name" value="Periplasmic binding protein-like I"/>
    <property type="match status" value="1"/>
</dbReference>
<proteinExistence type="predicted"/>
<dbReference type="Pfam" id="PF13407">
    <property type="entry name" value="Peripla_BP_4"/>
    <property type="match status" value="1"/>
</dbReference>
<sequence length="358" mass="38842">MRQKSWVFLTQVVLTVVCCVLWGQTTAAQPIKIGFLLKTMQEERYRTDQPLFIARAEALGATVMFDSSSNNDLVQVQQFEKLLEEGCQVIVLQPVNTATAGALIQKAHDNGIKVIGYDSMLQNGPLDLMVMQDSWAVGALQGAEMVKWFQAHKGKVEGNVALIMGQPGDANAAAMSAGVLETLKANPGLKLIAQRSHLDWSPDRARTTVDNLLVQYDNQIDAFVCNNSGLASGVIAALEAEKLADSTKVFVAGSDADLRNVQYVAQGKQSVEIWKKIKPLAYKAADMAVAIVNNSTKPMAEIAQGAVDQDARFALINNGAMDVPTVITPVVLVTKETIDQTVIAEKFFTREQVYGKGQ</sequence>
<dbReference type="PANTHER" id="PTHR30036">
    <property type="entry name" value="D-XYLOSE-BINDING PERIPLASMIC PROTEIN"/>
    <property type="match status" value="1"/>
</dbReference>
<dbReference type="eggNOG" id="COG4213">
    <property type="taxonomic scope" value="Bacteria"/>
</dbReference>
<dbReference type="PANTHER" id="PTHR30036:SF1">
    <property type="entry name" value="D-XYLOSE-BINDING PERIPLASMIC PROTEIN"/>
    <property type="match status" value="1"/>
</dbReference>